<feature type="domain" description="Xylose isomerase-like TIM barrel" evidence="1">
    <location>
        <begin position="22"/>
        <end position="270"/>
    </location>
</feature>
<dbReference type="FunCoup" id="A0A2S8SRA3">
    <property type="interactions" value="20"/>
</dbReference>
<dbReference type="InterPro" id="IPR036237">
    <property type="entry name" value="Xyl_isomerase-like_sf"/>
</dbReference>
<reference evidence="2 3" key="1">
    <citation type="journal article" date="2018" name="Syst. Appl. Microbiol.">
        <title>Abditibacterium utsteinense sp. nov., the first cultivated member of candidate phylum FBP, isolated from ice-free Antarctic soil samples.</title>
        <authorList>
            <person name="Tahon G."/>
            <person name="Tytgat B."/>
            <person name="Lebbe L."/>
            <person name="Carlier A."/>
            <person name="Willems A."/>
        </authorList>
    </citation>
    <scope>NUCLEOTIDE SEQUENCE [LARGE SCALE GENOMIC DNA]</scope>
    <source>
        <strain evidence="2 3">LMG 29911</strain>
    </source>
</reference>
<dbReference type="AlphaFoldDB" id="A0A2S8SRA3"/>
<accession>A0A2S8SRA3</accession>
<organism evidence="2 3">
    <name type="scientific">Abditibacterium utsteinense</name>
    <dbReference type="NCBI Taxonomy" id="1960156"/>
    <lineage>
        <taxon>Bacteria</taxon>
        <taxon>Pseudomonadati</taxon>
        <taxon>Abditibacteriota</taxon>
        <taxon>Abditibacteriia</taxon>
        <taxon>Abditibacteriales</taxon>
        <taxon>Abditibacteriaceae</taxon>
        <taxon>Abditibacterium</taxon>
    </lineage>
</organism>
<evidence type="ECO:0000313" key="3">
    <source>
        <dbReference type="Proteomes" id="UP000237684"/>
    </source>
</evidence>
<keyword evidence="2" id="KW-0413">Isomerase</keyword>
<dbReference type="InterPro" id="IPR050312">
    <property type="entry name" value="IolE/XylAMocC-like"/>
</dbReference>
<dbReference type="Gene3D" id="3.20.20.150">
    <property type="entry name" value="Divalent-metal-dependent TIM barrel enzymes"/>
    <property type="match status" value="1"/>
</dbReference>
<dbReference type="Proteomes" id="UP000237684">
    <property type="component" value="Unassembled WGS sequence"/>
</dbReference>
<evidence type="ECO:0000313" key="2">
    <source>
        <dbReference type="EMBL" id="PQV63306.1"/>
    </source>
</evidence>
<evidence type="ECO:0000259" key="1">
    <source>
        <dbReference type="Pfam" id="PF01261"/>
    </source>
</evidence>
<dbReference type="RefSeq" id="WP_157947664.1">
    <property type="nucleotide sequence ID" value="NZ_NIGF01000013.1"/>
</dbReference>
<proteinExistence type="predicted"/>
<dbReference type="InterPro" id="IPR013022">
    <property type="entry name" value="Xyl_isomerase-like_TIM-brl"/>
</dbReference>
<name>A0A2S8SRA3_9BACT</name>
<comment type="caution">
    <text evidence="2">The sequence shown here is derived from an EMBL/GenBank/DDBJ whole genome shotgun (WGS) entry which is preliminary data.</text>
</comment>
<dbReference type="EMBL" id="NIGF01000013">
    <property type="protein sequence ID" value="PQV63306.1"/>
    <property type="molecule type" value="Genomic_DNA"/>
</dbReference>
<sequence length="278" mass="30844">MFKTCLNTSTLRGYDLNLSQEIDIAARAGYNAIEPWIFEIEAHQSAGGSLQDLGQKVRDHGLTVQGAIGFFEWIVDDETRRRAALEIARRDMERVSRIGGELIAAPPMGATEVSNLDLRRVAERYHALCELGHEFGVRPLVEVWGFSQSLSRLGEAAFVAVESGHEDACILADVYHLHKGGSPHSGLSVLRGAHLPLFHVNDYPAEPGRERIKDEERVYPGDGVAPLREIFEILRTIGFDGHVSLELFNPTYWNGDAFDTARTGLEKLRRVLPQSATA</sequence>
<dbReference type="Pfam" id="PF01261">
    <property type="entry name" value="AP_endonuc_2"/>
    <property type="match status" value="1"/>
</dbReference>
<dbReference type="SUPFAM" id="SSF51658">
    <property type="entry name" value="Xylose isomerase-like"/>
    <property type="match status" value="1"/>
</dbReference>
<dbReference type="GO" id="GO:0016853">
    <property type="term" value="F:isomerase activity"/>
    <property type="evidence" value="ECO:0007669"/>
    <property type="project" value="UniProtKB-KW"/>
</dbReference>
<dbReference type="PANTHER" id="PTHR12110">
    <property type="entry name" value="HYDROXYPYRUVATE ISOMERASE"/>
    <property type="match status" value="1"/>
</dbReference>
<dbReference type="PANTHER" id="PTHR12110:SF48">
    <property type="entry name" value="BLL3656 PROTEIN"/>
    <property type="match status" value="1"/>
</dbReference>
<dbReference type="InParanoid" id="A0A2S8SRA3"/>
<protein>
    <submittedName>
        <fullName evidence="2">Sugar phosphate isomerase/epimerase</fullName>
    </submittedName>
</protein>
<gene>
    <name evidence="2" type="ORF">B1R32_11333</name>
</gene>
<dbReference type="OrthoDB" id="9814946at2"/>
<keyword evidence="3" id="KW-1185">Reference proteome</keyword>